<evidence type="ECO:0000256" key="3">
    <source>
        <dbReference type="ARBA" id="ARBA00022692"/>
    </source>
</evidence>
<keyword evidence="8" id="KW-1185">Reference proteome</keyword>
<organism evidence="7 8">
    <name type="scientific">Pseudonocardia hierapolitana</name>
    <dbReference type="NCBI Taxonomy" id="1128676"/>
    <lineage>
        <taxon>Bacteria</taxon>
        <taxon>Bacillati</taxon>
        <taxon>Actinomycetota</taxon>
        <taxon>Actinomycetes</taxon>
        <taxon>Pseudonocardiales</taxon>
        <taxon>Pseudonocardiaceae</taxon>
        <taxon>Pseudonocardia</taxon>
    </lineage>
</organism>
<feature type="transmembrane region" description="Helical" evidence="6">
    <location>
        <begin position="165"/>
        <end position="188"/>
    </location>
</feature>
<sequence length="225" mass="22940">MPATVPARLATVRGVPSVETLLAFTLAGVILVIIPGPSVLFIVGRALAHGRRAALASVAGNTAGASLVVVAVALGFGAIATQSLAVFTVLKLVGAAYLVYLGVQTIRRRGDLIARLGEPAAPPDRRMFLQGVIVGVTNPKVLVFFAAVLPQFVDTAAGSPTTQMLVLGLLFAMIAATLDSAWGLAAGSARTWFATSPGRLRWMGGIGGVSLIAMGAGLALTGRKD</sequence>
<dbReference type="GO" id="GO:0015171">
    <property type="term" value="F:amino acid transmembrane transporter activity"/>
    <property type="evidence" value="ECO:0007669"/>
    <property type="project" value="TreeGrafter"/>
</dbReference>
<dbReference type="Pfam" id="PF01810">
    <property type="entry name" value="LysE"/>
    <property type="match status" value="1"/>
</dbReference>
<feature type="transmembrane region" description="Helical" evidence="6">
    <location>
        <begin position="127"/>
        <end position="153"/>
    </location>
</feature>
<comment type="subcellular location">
    <subcellularLocation>
        <location evidence="1">Cell membrane</location>
        <topology evidence="1">Multi-pass membrane protein</topology>
    </subcellularLocation>
</comment>
<keyword evidence="3 6" id="KW-0812">Transmembrane</keyword>
<evidence type="ECO:0000256" key="4">
    <source>
        <dbReference type="ARBA" id="ARBA00022989"/>
    </source>
</evidence>
<evidence type="ECO:0000313" key="7">
    <source>
        <dbReference type="EMBL" id="TWF74765.1"/>
    </source>
</evidence>
<reference evidence="7 8" key="1">
    <citation type="submission" date="2019-06" db="EMBL/GenBank/DDBJ databases">
        <title>Sequencing the genomes of 1000 actinobacteria strains.</title>
        <authorList>
            <person name="Klenk H.-P."/>
        </authorList>
    </citation>
    <scope>NUCLEOTIDE SEQUENCE [LARGE SCALE GENOMIC DNA]</scope>
    <source>
        <strain evidence="7 8">DSM 45671</strain>
    </source>
</reference>
<evidence type="ECO:0000256" key="1">
    <source>
        <dbReference type="ARBA" id="ARBA00004651"/>
    </source>
</evidence>
<evidence type="ECO:0000256" key="5">
    <source>
        <dbReference type="ARBA" id="ARBA00023136"/>
    </source>
</evidence>
<proteinExistence type="predicted"/>
<evidence type="ECO:0000256" key="2">
    <source>
        <dbReference type="ARBA" id="ARBA00022475"/>
    </source>
</evidence>
<dbReference type="PANTHER" id="PTHR30086">
    <property type="entry name" value="ARGININE EXPORTER PROTEIN ARGO"/>
    <property type="match status" value="1"/>
</dbReference>
<dbReference type="Proteomes" id="UP000321261">
    <property type="component" value="Unassembled WGS sequence"/>
</dbReference>
<accession>A0A561SIV7</accession>
<dbReference type="AlphaFoldDB" id="A0A561SIV7"/>
<keyword evidence="5 6" id="KW-0472">Membrane</keyword>
<gene>
    <name evidence="7" type="ORF">FHX44_11647</name>
</gene>
<comment type="caution">
    <text evidence="7">The sequence shown here is derived from an EMBL/GenBank/DDBJ whole genome shotgun (WGS) entry which is preliminary data.</text>
</comment>
<feature type="transmembrane region" description="Helical" evidence="6">
    <location>
        <begin position="200"/>
        <end position="220"/>
    </location>
</feature>
<dbReference type="GO" id="GO:0005886">
    <property type="term" value="C:plasma membrane"/>
    <property type="evidence" value="ECO:0007669"/>
    <property type="project" value="UniProtKB-SubCell"/>
</dbReference>
<dbReference type="OrthoDB" id="3175972at2"/>
<dbReference type="PANTHER" id="PTHR30086:SF20">
    <property type="entry name" value="ARGININE EXPORTER PROTEIN ARGO-RELATED"/>
    <property type="match status" value="1"/>
</dbReference>
<feature type="transmembrane region" description="Helical" evidence="6">
    <location>
        <begin position="85"/>
        <end position="106"/>
    </location>
</feature>
<name>A0A561SIV7_9PSEU</name>
<feature type="transmembrane region" description="Helical" evidence="6">
    <location>
        <begin position="20"/>
        <end position="43"/>
    </location>
</feature>
<evidence type="ECO:0000313" key="8">
    <source>
        <dbReference type="Proteomes" id="UP000321261"/>
    </source>
</evidence>
<keyword evidence="2" id="KW-1003">Cell membrane</keyword>
<protein>
    <submittedName>
        <fullName evidence="7">Threonine/homoserine/homoserine lactone efflux protein</fullName>
    </submittedName>
</protein>
<dbReference type="InterPro" id="IPR001123">
    <property type="entry name" value="LeuE-type"/>
</dbReference>
<feature type="transmembrane region" description="Helical" evidence="6">
    <location>
        <begin position="55"/>
        <end position="79"/>
    </location>
</feature>
<dbReference type="EMBL" id="VIWU01000001">
    <property type="protein sequence ID" value="TWF74765.1"/>
    <property type="molecule type" value="Genomic_DNA"/>
</dbReference>
<keyword evidence="4 6" id="KW-1133">Transmembrane helix</keyword>
<evidence type="ECO:0000256" key="6">
    <source>
        <dbReference type="SAM" id="Phobius"/>
    </source>
</evidence>
<dbReference type="PIRSF" id="PIRSF006324">
    <property type="entry name" value="LeuE"/>
    <property type="match status" value="1"/>
</dbReference>